<accession>A0A7S2LT94</accession>
<evidence type="ECO:0000259" key="2">
    <source>
        <dbReference type="Pfam" id="PF00462"/>
    </source>
</evidence>
<gene>
    <name evidence="3" type="ORF">LDAN0321_LOCUS21505</name>
</gene>
<dbReference type="GO" id="GO:0005737">
    <property type="term" value="C:cytoplasm"/>
    <property type="evidence" value="ECO:0007669"/>
    <property type="project" value="TreeGrafter"/>
</dbReference>
<dbReference type="GO" id="GO:0005634">
    <property type="term" value="C:nucleus"/>
    <property type="evidence" value="ECO:0007669"/>
    <property type="project" value="TreeGrafter"/>
</dbReference>
<evidence type="ECO:0000313" key="3">
    <source>
        <dbReference type="EMBL" id="CAD9615638.1"/>
    </source>
</evidence>
<dbReference type="SUPFAM" id="SSF52833">
    <property type="entry name" value="Thioredoxin-like"/>
    <property type="match status" value="1"/>
</dbReference>
<keyword evidence="1" id="KW-0732">Signal</keyword>
<dbReference type="Pfam" id="PF00462">
    <property type="entry name" value="Glutaredoxin"/>
    <property type="match status" value="1"/>
</dbReference>
<dbReference type="InterPro" id="IPR011767">
    <property type="entry name" value="GLR_AS"/>
</dbReference>
<name>A0A7S2LT94_9STRA</name>
<evidence type="ECO:0000256" key="1">
    <source>
        <dbReference type="SAM" id="SignalP"/>
    </source>
</evidence>
<dbReference type="EMBL" id="HBGY01034207">
    <property type="protein sequence ID" value="CAD9615638.1"/>
    <property type="molecule type" value="Transcribed_RNA"/>
</dbReference>
<dbReference type="PANTHER" id="PTHR45694:SF18">
    <property type="entry name" value="GLUTAREDOXIN-1-RELATED"/>
    <property type="match status" value="1"/>
</dbReference>
<dbReference type="AlphaFoldDB" id="A0A7S2LT94"/>
<dbReference type="PROSITE" id="PS00195">
    <property type="entry name" value="GLUTAREDOXIN_1"/>
    <property type="match status" value="1"/>
</dbReference>
<dbReference type="PROSITE" id="PS51354">
    <property type="entry name" value="GLUTAREDOXIN_2"/>
    <property type="match status" value="1"/>
</dbReference>
<feature type="domain" description="Glutaredoxin" evidence="2">
    <location>
        <begin position="52"/>
        <end position="125"/>
    </location>
</feature>
<protein>
    <recommendedName>
        <fullName evidence="2">Glutaredoxin domain-containing protein</fullName>
    </recommendedName>
</protein>
<feature type="chain" id="PRO_5030722278" description="Glutaredoxin domain-containing protein" evidence="1">
    <location>
        <begin position="28"/>
        <end position="159"/>
    </location>
</feature>
<dbReference type="InterPro" id="IPR002109">
    <property type="entry name" value="Glutaredoxin"/>
</dbReference>
<organism evidence="3">
    <name type="scientific">Leptocylindrus danicus</name>
    <dbReference type="NCBI Taxonomy" id="163516"/>
    <lineage>
        <taxon>Eukaryota</taxon>
        <taxon>Sar</taxon>
        <taxon>Stramenopiles</taxon>
        <taxon>Ochrophyta</taxon>
        <taxon>Bacillariophyta</taxon>
        <taxon>Coscinodiscophyceae</taxon>
        <taxon>Chaetocerotophycidae</taxon>
        <taxon>Leptocylindrales</taxon>
        <taxon>Leptocylindraceae</taxon>
        <taxon>Leptocylindrus</taxon>
    </lineage>
</organism>
<sequence>MRKMMRQPSTLSLLLLILYTALSQCQGVVITEKLLHESAEQFVQRIVENSDIAVFSKSYCPYCRATKLLLQEHTAQYDGDAREQALLTQTIVELDLMPENDGMDVQGALEYMTGQRTVPNVFINSVQMGGNSDMQYLAGTGELAARLRAVLEMKRDEDL</sequence>
<dbReference type="PANTHER" id="PTHR45694">
    <property type="entry name" value="GLUTAREDOXIN 2"/>
    <property type="match status" value="1"/>
</dbReference>
<proteinExistence type="predicted"/>
<dbReference type="CDD" id="cd03419">
    <property type="entry name" value="GRX_GRXh_1_2_like"/>
    <property type="match status" value="1"/>
</dbReference>
<dbReference type="InterPro" id="IPR036249">
    <property type="entry name" value="Thioredoxin-like_sf"/>
</dbReference>
<feature type="signal peptide" evidence="1">
    <location>
        <begin position="1"/>
        <end position="27"/>
    </location>
</feature>
<reference evidence="3" key="1">
    <citation type="submission" date="2021-01" db="EMBL/GenBank/DDBJ databases">
        <authorList>
            <person name="Corre E."/>
            <person name="Pelletier E."/>
            <person name="Niang G."/>
            <person name="Scheremetjew M."/>
            <person name="Finn R."/>
            <person name="Kale V."/>
            <person name="Holt S."/>
            <person name="Cochrane G."/>
            <person name="Meng A."/>
            <person name="Brown T."/>
            <person name="Cohen L."/>
        </authorList>
    </citation>
    <scope>NUCLEOTIDE SEQUENCE</scope>
    <source>
        <strain evidence="3">B650</strain>
    </source>
</reference>
<dbReference type="GO" id="GO:0015038">
    <property type="term" value="F:glutathione disulfide oxidoreductase activity"/>
    <property type="evidence" value="ECO:0007669"/>
    <property type="project" value="TreeGrafter"/>
</dbReference>
<dbReference type="GO" id="GO:0034599">
    <property type="term" value="P:cellular response to oxidative stress"/>
    <property type="evidence" value="ECO:0007669"/>
    <property type="project" value="TreeGrafter"/>
</dbReference>
<dbReference type="Gene3D" id="3.40.30.10">
    <property type="entry name" value="Glutaredoxin"/>
    <property type="match status" value="1"/>
</dbReference>